<protein>
    <recommendedName>
        <fullName evidence="2">Dynein heavy chain AAA module D4 domain-containing protein</fullName>
    </recommendedName>
</protein>
<dbReference type="Proteomes" id="UP001108240">
    <property type="component" value="Unplaced"/>
</dbReference>
<dbReference type="PANTHER" id="PTHR46961">
    <property type="entry name" value="DYNEIN HEAVY CHAIN 1, AXONEMAL-LIKE PROTEIN"/>
    <property type="match status" value="1"/>
</dbReference>
<dbReference type="InterPro" id="IPR027417">
    <property type="entry name" value="P-loop_NTPase"/>
</dbReference>
<dbReference type="PANTHER" id="PTHR46961:SF18">
    <property type="entry name" value="DYNEIN AXONEMAL HEAVY CHAIN 5"/>
    <property type="match status" value="1"/>
</dbReference>
<evidence type="ECO:0000256" key="1">
    <source>
        <dbReference type="ARBA" id="ARBA00008887"/>
    </source>
</evidence>
<evidence type="ECO:0000313" key="4">
    <source>
        <dbReference type="Proteomes" id="UP001108240"/>
    </source>
</evidence>
<dbReference type="InterPro" id="IPR026983">
    <property type="entry name" value="DHC"/>
</dbReference>
<dbReference type="InterPro" id="IPR024317">
    <property type="entry name" value="Dynein_heavy_chain_D4_dom"/>
</dbReference>
<reference evidence="3" key="1">
    <citation type="submission" date="2025-08" db="UniProtKB">
        <authorList>
            <consortium name="Ensembl"/>
        </authorList>
    </citation>
    <scope>IDENTIFICATION</scope>
</reference>
<dbReference type="GO" id="GO:0045505">
    <property type="term" value="F:dynein intermediate chain binding"/>
    <property type="evidence" value="ECO:0007669"/>
    <property type="project" value="InterPro"/>
</dbReference>
<reference evidence="3" key="2">
    <citation type="submission" date="2025-09" db="UniProtKB">
        <authorList>
            <consortium name="Ensembl"/>
        </authorList>
    </citation>
    <scope>IDENTIFICATION</scope>
</reference>
<dbReference type="GO" id="GO:0030286">
    <property type="term" value="C:dynein complex"/>
    <property type="evidence" value="ECO:0007669"/>
    <property type="project" value="InterPro"/>
</dbReference>
<evidence type="ECO:0000313" key="3">
    <source>
        <dbReference type="Ensembl" id="ENSCCRP00000151330.1"/>
    </source>
</evidence>
<sequence length="116" mass="13194">MSGEIFFLPQVSNLFARDEIGEIISDLILVMKREFPRRPPINENLHEYFMSRVRQNLHVVLCFSPVGESFRNRALKFPALISGCTMDWFSRWPKDALIAGVEGSDCEGLGCSEGQK</sequence>
<keyword evidence="4" id="KW-1185">Reference proteome</keyword>
<dbReference type="GO" id="GO:0007018">
    <property type="term" value="P:microtubule-based movement"/>
    <property type="evidence" value="ECO:0007669"/>
    <property type="project" value="InterPro"/>
</dbReference>
<dbReference type="Ensembl" id="ENSCCRT00000133621.1">
    <property type="protein sequence ID" value="ENSCCRP00000151330.1"/>
    <property type="gene ID" value="ENSCCRG00000058089.1"/>
</dbReference>
<feature type="domain" description="Dynein heavy chain AAA module D4" evidence="2">
    <location>
        <begin position="10"/>
        <end position="98"/>
    </location>
</feature>
<proteinExistence type="inferred from homology"/>
<dbReference type="GeneTree" id="ENSGT00940000155533"/>
<dbReference type="FunFam" id="3.40.50.300:FF:005616">
    <property type="entry name" value="Dynein, axonemal, heavy chain 11"/>
    <property type="match status" value="1"/>
</dbReference>
<evidence type="ECO:0000259" key="2">
    <source>
        <dbReference type="Pfam" id="PF12780"/>
    </source>
</evidence>
<dbReference type="AlphaFoldDB" id="A0A9J8BDH5"/>
<accession>A0A9J8BDH5</accession>
<name>A0A9J8BDH5_CYPCA</name>
<comment type="similarity">
    <text evidence="1">Belongs to the dynein heavy chain family.</text>
</comment>
<organism evidence="3 4">
    <name type="scientific">Cyprinus carpio carpio</name>
    <dbReference type="NCBI Taxonomy" id="630221"/>
    <lineage>
        <taxon>Eukaryota</taxon>
        <taxon>Metazoa</taxon>
        <taxon>Chordata</taxon>
        <taxon>Craniata</taxon>
        <taxon>Vertebrata</taxon>
        <taxon>Euteleostomi</taxon>
        <taxon>Actinopterygii</taxon>
        <taxon>Neopterygii</taxon>
        <taxon>Teleostei</taxon>
        <taxon>Ostariophysi</taxon>
        <taxon>Cypriniformes</taxon>
        <taxon>Cyprinidae</taxon>
        <taxon>Cyprininae</taxon>
        <taxon>Cyprinus</taxon>
    </lineage>
</organism>
<dbReference type="Gene3D" id="3.40.50.300">
    <property type="entry name" value="P-loop containing nucleotide triphosphate hydrolases"/>
    <property type="match status" value="1"/>
</dbReference>
<dbReference type="Pfam" id="PF12780">
    <property type="entry name" value="AAA_8"/>
    <property type="match status" value="1"/>
</dbReference>
<dbReference type="GO" id="GO:0051959">
    <property type="term" value="F:dynein light intermediate chain binding"/>
    <property type="evidence" value="ECO:0007669"/>
    <property type="project" value="InterPro"/>
</dbReference>